<sequence length="45" mass="4931">MEESKPSVTAMRAIFIIVQDPFSAPLSYLNENEGNTKIESARGTS</sequence>
<organism evidence="1 2">
    <name type="scientific">Klebsiella pneumoniae</name>
    <dbReference type="NCBI Taxonomy" id="573"/>
    <lineage>
        <taxon>Bacteria</taxon>
        <taxon>Pseudomonadati</taxon>
        <taxon>Pseudomonadota</taxon>
        <taxon>Gammaproteobacteria</taxon>
        <taxon>Enterobacterales</taxon>
        <taxon>Enterobacteriaceae</taxon>
        <taxon>Klebsiella/Raoultella group</taxon>
        <taxon>Klebsiella</taxon>
        <taxon>Klebsiella pneumoniae complex</taxon>
    </lineage>
</organism>
<evidence type="ECO:0000313" key="1">
    <source>
        <dbReference type="EMBL" id="MBO2029457.1"/>
    </source>
</evidence>
<name>A0A939NNA0_KLEPN</name>
<proteinExistence type="predicted"/>
<protein>
    <submittedName>
        <fullName evidence="1">Uncharacterized protein</fullName>
    </submittedName>
</protein>
<evidence type="ECO:0000313" key="2">
    <source>
        <dbReference type="Proteomes" id="UP000664620"/>
    </source>
</evidence>
<dbReference type="AlphaFoldDB" id="A0A939NNA0"/>
<reference evidence="1" key="1">
    <citation type="submission" date="2021-03" db="EMBL/GenBank/DDBJ databases">
        <title>Molecular epidemiology and mechanisms of colistin and carbapenem resistance in Enterobacteriaceae from clinical isolates, the environment and porcine samples in Pretoria, South Africa.</title>
        <authorList>
            <person name="Bogoshi D."/>
            <person name="Mbelle N.M."/>
            <person name="Naidoo V."/>
            <person name="Osei Sekyere J."/>
        </authorList>
    </citation>
    <scope>NUCLEOTIDE SEQUENCE</scope>
    <source>
        <strain evidence="1">C034</strain>
    </source>
</reference>
<dbReference type="EMBL" id="JAGETO010000088">
    <property type="protein sequence ID" value="MBO2029457.1"/>
    <property type="molecule type" value="Genomic_DNA"/>
</dbReference>
<gene>
    <name evidence="1" type="ORF">J4734_19775</name>
</gene>
<dbReference type="Proteomes" id="UP000664620">
    <property type="component" value="Unassembled WGS sequence"/>
</dbReference>
<comment type="caution">
    <text evidence="1">The sequence shown here is derived from an EMBL/GenBank/DDBJ whole genome shotgun (WGS) entry which is preliminary data.</text>
</comment>
<accession>A0A939NNA0</accession>